<dbReference type="InterPro" id="IPR011335">
    <property type="entry name" value="Restrct_endonuc-II-like"/>
</dbReference>
<comment type="catalytic activity">
    <reaction evidence="12 13">
        <text>ATP + H2O = ADP + phosphate + H(+)</text>
        <dbReference type="Rhea" id="RHEA:13065"/>
        <dbReference type="ChEBI" id="CHEBI:15377"/>
        <dbReference type="ChEBI" id="CHEBI:15378"/>
        <dbReference type="ChEBI" id="CHEBI:30616"/>
        <dbReference type="ChEBI" id="CHEBI:43474"/>
        <dbReference type="ChEBI" id="CHEBI:456216"/>
        <dbReference type="EC" id="5.6.2.4"/>
    </reaction>
</comment>
<evidence type="ECO:0000256" key="5">
    <source>
        <dbReference type="ARBA" id="ARBA00022806"/>
    </source>
</evidence>
<dbReference type="PROSITE" id="PS51198">
    <property type="entry name" value="UVRD_HELICASE_ATP_BIND"/>
    <property type="match status" value="1"/>
</dbReference>
<dbReference type="PANTHER" id="PTHR11070">
    <property type="entry name" value="UVRD / RECB / PCRA DNA HELICASE FAMILY MEMBER"/>
    <property type="match status" value="1"/>
</dbReference>
<dbReference type="EC" id="3.1.-.-" evidence="13"/>
<comment type="function">
    <text evidence="13">The heterodimer acts as both an ATP-dependent DNA helicase and an ATP-dependent, dual-direction single-stranded exonuclease. Recognizes the chi site generating a DNA molecule suitable for the initiation of homologous recombination. The AddA nuclease domain is required for chi fragment generation; this subunit has the helicase and 3' -&gt; 5' nuclease activities.</text>
</comment>
<dbReference type="GO" id="GO:0003690">
    <property type="term" value="F:double-stranded DNA binding"/>
    <property type="evidence" value="ECO:0007669"/>
    <property type="project" value="UniProtKB-UniRule"/>
</dbReference>
<evidence type="ECO:0000259" key="16">
    <source>
        <dbReference type="PROSITE" id="PS51217"/>
    </source>
</evidence>
<feature type="domain" description="UvrD-like helicase C-terminal" evidence="16">
    <location>
        <begin position="526"/>
        <end position="817"/>
    </location>
</feature>
<dbReference type="GO" id="GO:0005524">
    <property type="term" value="F:ATP binding"/>
    <property type="evidence" value="ECO:0007669"/>
    <property type="project" value="UniProtKB-UniRule"/>
</dbReference>
<evidence type="ECO:0000256" key="3">
    <source>
        <dbReference type="ARBA" id="ARBA00022763"/>
    </source>
</evidence>
<dbReference type="EC" id="5.6.2.4" evidence="13"/>
<dbReference type="InterPro" id="IPR038726">
    <property type="entry name" value="PDDEXK_AddAB-type"/>
</dbReference>
<dbReference type="Gene3D" id="3.40.50.300">
    <property type="entry name" value="P-loop containing nucleotide triphosphate hydrolases"/>
    <property type="match status" value="4"/>
</dbReference>
<keyword evidence="5 13" id="KW-0347">Helicase</keyword>
<keyword evidence="10 13" id="KW-0413">Isomerase</keyword>
<dbReference type="RefSeq" id="WP_213096342.1">
    <property type="nucleotide sequence ID" value="NZ_JAGYPH010000001.1"/>
</dbReference>
<evidence type="ECO:0000256" key="9">
    <source>
        <dbReference type="ARBA" id="ARBA00023204"/>
    </source>
</evidence>
<dbReference type="InterPro" id="IPR014152">
    <property type="entry name" value="AddA"/>
</dbReference>
<keyword evidence="7 13" id="KW-0067">ATP-binding</keyword>
<evidence type="ECO:0000313" key="18">
    <source>
        <dbReference type="Proteomes" id="UP000676456"/>
    </source>
</evidence>
<reference evidence="17 18" key="1">
    <citation type="submission" date="2021-05" db="EMBL/GenBank/DDBJ databases">
        <title>Novel Bacillus species.</title>
        <authorList>
            <person name="Liu G."/>
        </authorList>
    </citation>
    <scope>NUCLEOTIDE SEQUENCE [LARGE SCALE GENOMIC DNA]</scope>
    <source>
        <strain evidence="17 18">FJAT-49682</strain>
    </source>
</reference>
<dbReference type="GO" id="GO:0005829">
    <property type="term" value="C:cytosol"/>
    <property type="evidence" value="ECO:0007669"/>
    <property type="project" value="TreeGrafter"/>
</dbReference>
<evidence type="ECO:0000256" key="6">
    <source>
        <dbReference type="ARBA" id="ARBA00022839"/>
    </source>
</evidence>
<accession>A0A942UM45</accession>
<comment type="caution">
    <text evidence="17">The sequence shown here is derived from an EMBL/GenBank/DDBJ whole genome shotgun (WGS) entry which is preliminary data.</text>
</comment>
<dbReference type="HAMAP" id="MF_01451">
    <property type="entry name" value="AddA"/>
    <property type="match status" value="1"/>
</dbReference>
<dbReference type="Proteomes" id="UP000676456">
    <property type="component" value="Unassembled WGS sequence"/>
</dbReference>
<evidence type="ECO:0000259" key="15">
    <source>
        <dbReference type="PROSITE" id="PS51198"/>
    </source>
</evidence>
<gene>
    <name evidence="13 17" type="primary">addA</name>
    <name evidence="17" type="ORF">KHA91_00855</name>
</gene>
<evidence type="ECO:0000256" key="8">
    <source>
        <dbReference type="ARBA" id="ARBA00023125"/>
    </source>
</evidence>
<keyword evidence="3 13" id="KW-0227">DNA damage</keyword>
<evidence type="ECO:0000256" key="13">
    <source>
        <dbReference type="HAMAP-Rule" id="MF_01451"/>
    </source>
</evidence>
<name>A0A942UM45_9BACI</name>
<dbReference type="InterPro" id="IPR014016">
    <property type="entry name" value="UvrD-like_ATP-bd"/>
</dbReference>
<dbReference type="Gene3D" id="1.10.274.50">
    <property type="match status" value="1"/>
</dbReference>
<evidence type="ECO:0000256" key="10">
    <source>
        <dbReference type="ARBA" id="ARBA00023235"/>
    </source>
</evidence>
<keyword evidence="18" id="KW-1185">Reference proteome</keyword>
<feature type="binding site" evidence="14">
    <location>
        <begin position="33"/>
        <end position="40"/>
    </location>
    <ligand>
        <name>ATP</name>
        <dbReference type="ChEBI" id="CHEBI:30616"/>
    </ligand>
</feature>
<dbReference type="InterPro" id="IPR014017">
    <property type="entry name" value="DNA_helicase_UvrD-like_C"/>
</dbReference>
<dbReference type="Pfam" id="PF13361">
    <property type="entry name" value="UvrD_C"/>
    <property type="match status" value="1"/>
</dbReference>
<dbReference type="AlphaFoldDB" id="A0A942UM45"/>
<evidence type="ECO:0000256" key="4">
    <source>
        <dbReference type="ARBA" id="ARBA00022801"/>
    </source>
</evidence>
<dbReference type="FunFam" id="3.40.50.300:FF:001196">
    <property type="entry name" value="ATP-dependent helicase/nuclease subunit A"/>
    <property type="match status" value="1"/>
</dbReference>
<comment type="cofactor">
    <cofactor evidence="13">
        <name>Mg(2+)</name>
        <dbReference type="ChEBI" id="CHEBI:18420"/>
    </cofactor>
</comment>
<evidence type="ECO:0000256" key="12">
    <source>
        <dbReference type="ARBA" id="ARBA00048988"/>
    </source>
</evidence>
<dbReference type="Pfam" id="PF12705">
    <property type="entry name" value="PDDEXK_1"/>
    <property type="match status" value="1"/>
</dbReference>
<protein>
    <recommendedName>
        <fullName evidence="13">ATP-dependent helicase/nuclease subunit A</fullName>
        <ecNumber evidence="13">3.1.-.-</ecNumber>
        <ecNumber evidence="13">5.6.2.4</ecNumber>
    </recommendedName>
    <alternativeName>
        <fullName evidence="13">ATP-dependent helicase/nuclease AddA</fullName>
    </alternativeName>
    <alternativeName>
        <fullName evidence="13">DNA 3'-5' helicase AddA</fullName>
    </alternativeName>
</protein>
<dbReference type="InterPro" id="IPR000212">
    <property type="entry name" value="DNA_helicase_UvrD/REP"/>
</dbReference>
<dbReference type="InterPro" id="IPR011604">
    <property type="entry name" value="PDDEXK-like_dom_sf"/>
</dbReference>
<keyword evidence="1 13" id="KW-0540">Nuclease</keyword>
<keyword evidence="6 13" id="KW-0269">Exonuclease</keyword>
<comment type="subunit">
    <text evidence="13">Heterodimer of AddA and AddB/RexB.</text>
</comment>
<evidence type="ECO:0000256" key="14">
    <source>
        <dbReference type="PROSITE-ProRule" id="PRU00560"/>
    </source>
</evidence>
<evidence type="ECO:0000256" key="2">
    <source>
        <dbReference type="ARBA" id="ARBA00022741"/>
    </source>
</evidence>
<comment type="similarity">
    <text evidence="13">Belongs to the helicase family. AddA subfamily.</text>
</comment>
<dbReference type="Pfam" id="PF00580">
    <property type="entry name" value="UvrD-helicase"/>
    <property type="match status" value="1"/>
</dbReference>
<dbReference type="PROSITE" id="PS51217">
    <property type="entry name" value="UVRD_HELICASE_CTER"/>
    <property type="match status" value="1"/>
</dbReference>
<evidence type="ECO:0000256" key="11">
    <source>
        <dbReference type="ARBA" id="ARBA00034617"/>
    </source>
</evidence>
<keyword evidence="9 13" id="KW-0234">DNA repair</keyword>
<dbReference type="GO" id="GO:0008408">
    <property type="term" value="F:3'-5' exonuclease activity"/>
    <property type="evidence" value="ECO:0007669"/>
    <property type="project" value="UniProtKB-UniRule"/>
</dbReference>
<proteinExistence type="inferred from homology"/>
<evidence type="ECO:0000256" key="1">
    <source>
        <dbReference type="ARBA" id="ARBA00022722"/>
    </source>
</evidence>
<dbReference type="NCBIfam" id="TIGR02785">
    <property type="entry name" value="addA_Gpos"/>
    <property type="match status" value="1"/>
</dbReference>
<dbReference type="Gene3D" id="3.90.320.10">
    <property type="match status" value="1"/>
</dbReference>
<dbReference type="SUPFAM" id="SSF52980">
    <property type="entry name" value="Restriction endonuclease-like"/>
    <property type="match status" value="1"/>
</dbReference>
<feature type="domain" description="UvrD-like helicase ATP-binding" evidence="15">
    <location>
        <begin position="12"/>
        <end position="487"/>
    </location>
</feature>
<dbReference type="FunFam" id="3.40.50.300:FF:001236">
    <property type="entry name" value="ATP-dependent helicase/nuclease subunit A"/>
    <property type="match status" value="1"/>
</dbReference>
<dbReference type="PANTHER" id="PTHR11070:SF48">
    <property type="entry name" value="ATP-DEPENDENT HELICASE_NUCLEASE SUBUNIT A"/>
    <property type="match status" value="1"/>
</dbReference>
<dbReference type="GO" id="GO:0033202">
    <property type="term" value="C:DNA helicase complex"/>
    <property type="evidence" value="ECO:0007669"/>
    <property type="project" value="TreeGrafter"/>
</dbReference>
<keyword evidence="4 13" id="KW-0378">Hydrolase</keyword>
<comment type="catalytic activity">
    <reaction evidence="11 13">
        <text>Couples ATP hydrolysis with the unwinding of duplex DNA by translocating in the 3'-5' direction.</text>
        <dbReference type="EC" id="5.6.2.4"/>
    </reaction>
</comment>
<dbReference type="EMBL" id="JAGYPN010000001">
    <property type="protein sequence ID" value="MBS4221303.1"/>
    <property type="molecule type" value="Genomic_DNA"/>
</dbReference>
<evidence type="ECO:0000256" key="7">
    <source>
        <dbReference type="ARBA" id="ARBA00022840"/>
    </source>
</evidence>
<dbReference type="InterPro" id="IPR027417">
    <property type="entry name" value="P-loop_NTPase"/>
</dbReference>
<organism evidence="17 18">
    <name type="scientific">Lederbergia citrea</name>
    <dbReference type="NCBI Taxonomy" id="2833581"/>
    <lineage>
        <taxon>Bacteria</taxon>
        <taxon>Bacillati</taxon>
        <taxon>Bacillota</taxon>
        <taxon>Bacilli</taxon>
        <taxon>Bacillales</taxon>
        <taxon>Bacillaceae</taxon>
        <taxon>Lederbergia</taxon>
    </lineage>
</organism>
<dbReference type="GO" id="GO:0000724">
    <property type="term" value="P:double-strand break repair via homologous recombination"/>
    <property type="evidence" value="ECO:0007669"/>
    <property type="project" value="UniProtKB-UniRule"/>
</dbReference>
<keyword evidence="2 13" id="KW-0547">Nucleotide-binding</keyword>
<dbReference type="SUPFAM" id="SSF52540">
    <property type="entry name" value="P-loop containing nucleoside triphosphate hydrolases"/>
    <property type="match status" value="1"/>
</dbReference>
<evidence type="ECO:0000313" key="17">
    <source>
        <dbReference type="EMBL" id="MBS4221303.1"/>
    </source>
</evidence>
<dbReference type="GO" id="GO:0043138">
    <property type="term" value="F:3'-5' DNA helicase activity"/>
    <property type="evidence" value="ECO:0007669"/>
    <property type="project" value="UniProtKB-UniRule"/>
</dbReference>
<sequence>MKTIIPIKPEGVSWTDDQWKAILAKDQDILVAAAAGSGKTAVLVERIIQKILTEEDPLNVDQLLVVTFTNASAAEMRHRIGVALEKAIDADPLSTHLRKQLSLLNSASISTLHSFCLDVVRKHYYMVDIDPGFRIADQTEADLLRDEVLDDLFETEYGKDGNESFYLLVDTFTNDRNDDALQGLISKLYDFSRSHPDPDVWLARLVDLYDISEEARLEELPFINILQYDTSLQLSGAKELLQQALEISKMPGGPAPRAANYLDDLSVIERMEEAAVISWDNLYSAMNSWSFSRAKTCKGDEFDPQLIKEADELRKSARSALDKLAKDLFSRSPESFLKDMREMKPVFATLVEVVKEFSIQFKQKKAEKGLVDFSDLEHLCLEILAEKEHQDADILPSEIALSYRNQFKEVLVDEYQDTNMVQETILRLVSADGEYDGNLFMVGDVKQSIYRFRLAEPNLFLGKYLRFTANGQGTGLRIDLSRNFRSRTEVLDAVNFIFKQIMGEKVGEIDYNEDAELVKGSGYPNDEQFPVEVAIIDQSDDSSDVRAGAEEVPQGEYDRAELEQSKLEARYMAEKIKMMVEGQKPIYDLKTGAQRPIRYQDIVILVRSMTWTADIMEEFKHAGIPVYADLSTGYFEATEVTIMLSLLKIIDNPDQDIPLAALLRSPIIGLSEDELAFIRLQLPQGSYYDAVKAFIDTEVDLEYENARNQVSQLFGNLRKWRNLARSGALSELIWELYRDTGFYEFAGGLPGGKQRQANLRALYDRARQYEATSFRGLFRFLRFIERMRERGNDLGVARALGEQEDVIRIMTIHSSKGLEFPVVFACGIARKFNMMDVNSSYLFDKDYGFASKYINPEKRISSTSLPQLALKRKKKMELLAEEMRVLYVALTRAKEKLFLIGSVKNAEKEKQKWLKAVKHPDWLLTDYDRAKAASYLDWIGLALVRHQDSQSIREGIQLQSLQEIAGHPSCWKVEIVPSVLFAAEAELGDQGDDSWLEAVKEGQPNLGESMYKEEVISRLSWNYAHPLATRRMSKQSVSELKRMAEMRDEASGVQLIKQASNHLYDRPKFMRGSGALSPAERGTAMHTVMQHIPLYDTPTLTSVGQLLEELIEKEILGPEQAEAISSEQIIQFFQSEIGQMMLSAKKVHREVPFTMGIPAHQVYSDWDGLDENVLVQGIIDCVIEDRAAVTLLDYKTDMIHGKFPGGFSQAKTILGKRYSPQLSFYERAIREIWDKPVSGKYLYFFDSGDFLQIK</sequence>
<keyword evidence="8 13" id="KW-0238">DNA-binding</keyword>